<evidence type="ECO:0000313" key="1">
    <source>
        <dbReference type="EMBL" id="GAA0373568.1"/>
    </source>
</evidence>
<sequence length="62" mass="7047">MNMLHYIVNLGSWGLIKNILLGTMDVMSLRLPYIFGVMPGRMEYNTADMMKSGQMPGLFFSL</sequence>
<proteinExistence type="predicted"/>
<reference evidence="1 2" key="1">
    <citation type="journal article" date="2019" name="Int. J. Syst. Evol. Microbiol.">
        <title>The Global Catalogue of Microorganisms (GCM) 10K type strain sequencing project: providing services to taxonomists for standard genome sequencing and annotation.</title>
        <authorList>
            <consortium name="The Broad Institute Genomics Platform"/>
            <consortium name="The Broad Institute Genome Sequencing Center for Infectious Disease"/>
            <person name="Wu L."/>
            <person name="Ma J."/>
        </authorList>
    </citation>
    <scope>NUCLEOTIDE SEQUENCE [LARGE SCALE GENOMIC DNA]</scope>
    <source>
        <strain evidence="1 2">JCM 12774</strain>
    </source>
</reference>
<dbReference type="EMBL" id="BAAACX010000002">
    <property type="protein sequence ID" value="GAA0373568.1"/>
    <property type="molecule type" value="Genomic_DNA"/>
</dbReference>
<gene>
    <name evidence="1" type="ORF">GCM10008933_00720</name>
</gene>
<name>A0ABN0XUY7_9BACL</name>
<dbReference type="Proteomes" id="UP001500340">
    <property type="component" value="Unassembled WGS sequence"/>
</dbReference>
<evidence type="ECO:0000313" key="2">
    <source>
        <dbReference type="Proteomes" id="UP001500340"/>
    </source>
</evidence>
<accession>A0ABN0XUY7</accession>
<protein>
    <submittedName>
        <fullName evidence="1">Uncharacterized protein</fullName>
    </submittedName>
</protein>
<organism evidence="1 2">
    <name type="scientific">Paenibacillus motobuensis</name>
    <dbReference type="NCBI Taxonomy" id="295324"/>
    <lineage>
        <taxon>Bacteria</taxon>
        <taxon>Bacillati</taxon>
        <taxon>Bacillota</taxon>
        <taxon>Bacilli</taxon>
        <taxon>Bacillales</taxon>
        <taxon>Paenibacillaceae</taxon>
        <taxon>Paenibacillus</taxon>
    </lineage>
</organism>
<keyword evidence="2" id="KW-1185">Reference proteome</keyword>
<comment type="caution">
    <text evidence="1">The sequence shown here is derived from an EMBL/GenBank/DDBJ whole genome shotgun (WGS) entry which is preliminary data.</text>
</comment>